<reference evidence="3" key="1">
    <citation type="journal article" date="2019" name="Int. J. Syst. Evol. Microbiol.">
        <title>The Global Catalogue of Microorganisms (GCM) 10K type strain sequencing project: providing services to taxonomists for standard genome sequencing and annotation.</title>
        <authorList>
            <consortium name="The Broad Institute Genomics Platform"/>
            <consortium name="The Broad Institute Genome Sequencing Center for Infectious Disease"/>
            <person name="Wu L."/>
            <person name="Ma J."/>
        </authorList>
    </citation>
    <scope>NUCLEOTIDE SEQUENCE [LARGE SCALE GENOMIC DNA]</scope>
    <source>
        <strain evidence="3">JCM 16916</strain>
    </source>
</reference>
<evidence type="ECO:0000256" key="1">
    <source>
        <dbReference type="SAM" id="Phobius"/>
    </source>
</evidence>
<protein>
    <recommendedName>
        <fullName evidence="4">DUF2798 domain-containing protein</fullName>
    </recommendedName>
</protein>
<keyword evidence="1" id="KW-0472">Membrane</keyword>
<dbReference type="EMBL" id="BAAAZU010000001">
    <property type="protein sequence ID" value="GAA3911726.1"/>
    <property type="molecule type" value="Genomic_DNA"/>
</dbReference>
<accession>A0ABP7M1H2</accession>
<comment type="caution">
    <text evidence="2">The sequence shown here is derived from an EMBL/GenBank/DDBJ whole genome shotgun (WGS) entry which is preliminary data.</text>
</comment>
<feature type="transmembrane region" description="Helical" evidence="1">
    <location>
        <begin position="12"/>
        <end position="34"/>
    </location>
</feature>
<proteinExistence type="predicted"/>
<name>A0ABP7M1H2_9GAMM</name>
<keyword evidence="1" id="KW-1133">Transmembrane helix</keyword>
<organism evidence="2 3">
    <name type="scientific">Luteimonas lutimaris</name>
    <dbReference type="NCBI Taxonomy" id="698645"/>
    <lineage>
        <taxon>Bacteria</taxon>
        <taxon>Pseudomonadati</taxon>
        <taxon>Pseudomonadota</taxon>
        <taxon>Gammaproteobacteria</taxon>
        <taxon>Lysobacterales</taxon>
        <taxon>Lysobacteraceae</taxon>
        <taxon>Luteimonas</taxon>
    </lineage>
</organism>
<sequence length="85" mass="9059">MRAPVLHPLLRSSLVLLVLADLLLLASFVFNQWFDVTAGQAWGLAALLALPLTMLAMPLVDTVLASLESRANDDFSGDKIPGAGQ</sequence>
<feature type="transmembrane region" description="Helical" evidence="1">
    <location>
        <begin position="40"/>
        <end position="60"/>
    </location>
</feature>
<dbReference type="Proteomes" id="UP001501727">
    <property type="component" value="Unassembled WGS sequence"/>
</dbReference>
<keyword evidence="1" id="KW-0812">Transmembrane</keyword>
<keyword evidence="3" id="KW-1185">Reference proteome</keyword>
<evidence type="ECO:0008006" key="4">
    <source>
        <dbReference type="Google" id="ProtNLM"/>
    </source>
</evidence>
<evidence type="ECO:0000313" key="3">
    <source>
        <dbReference type="Proteomes" id="UP001501727"/>
    </source>
</evidence>
<gene>
    <name evidence="2" type="ORF">GCM10022229_00340</name>
</gene>
<dbReference type="RefSeq" id="WP_344757900.1">
    <property type="nucleotide sequence ID" value="NZ_BAAAZU010000001.1"/>
</dbReference>
<evidence type="ECO:0000313" key="2">
    <source>
        <dbReference type="EMBL" id="GAA3911726.1"/>
    </source>
</evidence>